<evidence type="ECO:0000256" key="3">
    <source>
        <dbReference type="ARBA" id="ARBA00023303"/>
    </source>
</evidence>
<dbReference type="Gene3D" id="1.25.40.20">
    <property type="entry name" value="Ankyrin repeat-containing domain"/>
    <property type="match status" value="1"/>
</dbReference>
<keyword evidence="1" id="KW-0813">Transport</keyword>
<protein>
    <submittedName>
        <fullName evidence="6">ANK_REP_REGION domain-containing protein</fullName>
    </submittedName>
</protein>
<dbReference type="EMBL" id="UYRT01028757">
    <property type="protein sequence ID" value="VDK68304.1"/>
    <property type="molecule type" value="Genomic_DNA"/>
</dbReference>
<dbReference type="PANTHER" id="PTHR10117">
    <property type="entry name" value="TRANSIENT RECEPTOR POTENTIAL CHANNEL"/>
    <property type="match status" value="1"/>
</dbReference>
<dbReference type="GO" id="GO:0034703">
    <property type="term" value="C:cation channel complex"/>
    <property type="evidence" value="ECO:0007669"/>
    <property type="project" value="TreeGrafter"/>
</dbReference>
<dbReference type="GO" id="GO:0070679">
    <property type="term" value="F:inositol 1,4,5 trisphosphate binding"/>
    <property type="evidence" value="ECO:0007669"/>
    <property type="project" value="TreeGrafter"/>
</dbReference>
<dbReference type="GO" id="GO:0005886">
    <property type="term" value="C:plasma membrane"/>
    <property type="evidence" value="ECO:0007669"/>
    <property type="project" value="TreeGrafter"/>
</dbReference>
<dbReference type="GO" id="GO:0007338">
    <property type="term" value="P:single fertilization"/>
    <property type="evidence" value="ECO:0007669"/>
    <property type="project" value="TreeGrafter"/>
</dbReference>
<dbReference type="WBParaSite" id="GPUH_0000912901-mRNA-1">
    <property type="protein sequence ID" value="GPUH_0000912901-mRNA-1"/>
    <property type="gene ID" value="GPUH_0000912901"/>
</dbReference>
<sequence>MTIKTYDMLNPQERKFLEAAELGDKPTIASCLEQRHQLPLNVNAVDCMGRTAIEIAVDNENNELVELLLQQDGIRIGNALLCAIREGITSIDYS</sequence>
<dbReference type="SUPFAM" id="SSF48403">
    <property type="entry name" value="Ankyrin repeat"/>
    <property type="match status" value="1"/>
</dbReference>
<evidence type="ECO:0000313" key="6">
    <source>
        <dbReference type="WBParaSite" id="GPUH_0000912901-mRNA-1"/>
    </source>
</evidence>
<keyword evidence="5" id="KW-1185">Reference proteome</keyword>
<accession>A0A183DK78</accession>
<keyword evidence="2" id="KW-0406">Ion transport</keyword>
<dbReference type="PANTHER" id="PTHR10117:SF80">
    <property type="entry name" value="TRANSIENT-RECEPTOR-POTENTIAL-LIKE PROTEIN"/>
    <property type="match status" value="1"/>
</dbReference>
<keyword evidence="3" id="KW-0407">Ion channel</keyword>
<gene>
    <name evidence="4" type="ORF">GPUH_LOCUS9113</name>
</gene>
<dbReference type="InterPro" id="IPR002153">
    <property type="entry name" value="TRPC_channel"/>
</dbReference>
<dbReference type="AlphaFoldDB" id="A0A183DK78"/>
<organism evidence="6">
    <name type="scientific">Gongylonema pulchrum</name>
    <dbReference type="NCBI Taxonomy" id="637853"/>
    <lineage>
        <taxon>Eukaryota</taxon>
        <taxon>Metazoa</taxon>
        <taxon>Ecdysozoa</taxon>
        <taxon>Nematoda</taxon>
        <taxon>Chromadorea</taxon>
        <taxon>Rhabditida</taxon>
        <taxon>Spirurina</taxon>
        <taxon>Spiruromorpha</taxon>
        <taxon>Spiruroidea</taxon>
        <taxon>Gongylonematidae</taxon>
        <taxon>Gongylonema</taxon>
    </lineage>
</organism>
<proteinExistence type="predicted"/>
<dbReference type="OrthoDB" id="5825217at2759"/>
<evidence type="ECO:0000313" key="5">
    <source>
        <dbReference type="Proteomes" id="UP000271098"/>
    </source>
</evidence>
<evidence type="ECO:0000256" key="2">
    <source>
        <dbReference type="ARBA" id="ARBA00023065"/>
    </source>
</evidence>
<dbReference type="GO" id="GO:0051480">
    <property type="term" value="P:regulation of cytosolic calcium ion concentration"/>
    <property type="evidence" value="ECO:0007669"/>
    <property type="project" value="TreeGrafter"/>
</dbReference>
<reference evidence="6" key="1">
    <citation type="submission" date="2016-06" db="UniProtKB">
        <authorList>
            <consortium name="WormBaseParasite"/>
        </authorList>
    </citation>
    <scope>IDENTIFICATION</scope>
</reference>
<evidence type="ECO:0000256" key="1">
    <source>
        <dbReference type="ARBA" id="ARBA00022448"/>
    </source>
</evidence>
<dbReference type="Proteomes" id="UP000271098">
    <property type="component" value="Unassembled WGS sequence"/>
</dbReference>
<dbReference type="GO" id="GO:0015279">
    <property type="term" value="F:store-operated calcium channel activity"/>
    <property type="evidence" value="ECO:0007669"/>
    <property type="project" value="TreeGrafter"/>
</dbReference>
<name>A0A183DK78_9BILA</name>
<evidence type="ECO:0000313" key="4">
    <source>
        <dbReference type="EMBL" id="VDK68304.1"/>
    </source>
</evidence>
<dbReference type="InterPro" id="IPR036770">
    <property type="entry name" value="Ankyrin_rpt-contain_sf"/>
</dbReference>
<reference evidence="4 5" key="2">
    <citation type="submission" date="2018-11" db="EMBL/GenBank/DDBJ databases">
        <authorList>
            <consortium name="Pathogen Informatics"/>
        </authorList>
    </citation>
    <scope>NUCLEOTIDE SEQUENCE [LARGE SCALE GENOMIC DNA]</scope>
</reference>